<evidence type="ECO:0000313" key="2">
    <source>
        <dbReference type="Proteomes" id="UP000683925"/>
    </source>
</evidence>
<dbReference type="Proteomes" id="UP000683925">
    <property type="component" value="Unassembled WGS sequence"/>
</dbReference>
<comment type="caution">
    <text evidence="1">The sequence shown here is derived from an EMBL/GenBank/DDBJ whole genome shotgun (WGS) entry which is preliminary data.</text>
</comment>
<organism evidence="1 2">
    <name type="scientific">Paramecium octaurelia</name>
    <dbReference type="NCBI Taxonomy" id="43137"/>
    <lineage>
        <taxon>Eukaryota</taxon>
        <taxon>Sar</taxon>
        <taxon>Alveolata</taxon>
        <taxon>Ciliophora</taxon>
        <taxon>Intramacronucleata</taxon>
        <taxon>Oligohymenophorea</taxon>
        <taxon>Peniculida</taxon>
        <taxon>Parameciidae</taxon>
        <taxon>Paramecium</taxon>
    </lineage>
</organism>
<name>A0A8S1UY85_PAROT</name>
<evidence type="ECO:0000313" key="1">
    <source>
        <dbReference type="EMBL" id="CAD8169454.1"/>
    </source>
</evidence>
<accession>A0A8S1UY85</accession>
<protein>
    <submittedName>
        <fullName evidence="1">Uncharacterized protein</fullName>
    </submittedName>
</protein>
<proteinExistence type="predicted"/>
<keyword evidence="2" id="KW-1185">Reference proteome</keyword>
<gene>
    <name evidence="1" type="ORF">POCTA_138.1.T0530238</name>
</gene>
<reference evidence="1" key="1">
    <citation type="submission" date="2021-01" db="EMBL/GenBank/DDBJ databases">
        <authorList>
            <consortium name="Genoscope - CEA"/>
            <person name="William W."/>
        </authorList>
    </citation>
    <scope>NUCLEOTIDE SEQUENCE</scope>
</reference>
<sequence>MNIFQVAIFQKEMNKIIIETQIITAFFIISEQEEPIIQTKRYKKSYFVPQFENLNILLSKQNFTSCKIFKNGLIISRLNEFQRKIRFDIKRLQMKMELLSYFVQVNQHQIIQLKFISIKFQIKIKWLQNKLYKQSKNEYIVAFYQCFNQKLLYSNNSDIQTIGDAQMKDLNDQLQQFPF</sequence>
<dbReference type="AlphaFoldDB" id="A0A8S1UY85"/>
<dbReference type="EMBL" id="CAJJDP010000053">
    <property type="protein sequence ID" value="CAD8169454.1"/>
    <property type="molecule type" value="Genomic_DNA"/>
</dbReference>